<dbReference type="PANTHER" id="PTHR45445">
    <property type="match status" value="1"/>
</dbReference>
<comment type="caution">
    <text evidence="1">The sequence shown here is derived from an EMBL/GenBank/DDBJ whole genome shotgun (WGS) entry which is preliminary data.</text>
</comment>
<dbReference type="InterPro" id="IPR029063">
    <property type="entry name" value="SAM-dependent_MTases_sf"/>
</dbReference>
<dbReference type="EMBL" id="JSZA02000107">
    <property type="protein sequence ID" value="KHD06274.1"/>
    <property type="molecule type" value="Genomic_DNA"/>
</dbReference>
<name>A0A0A6P7K1_9GAMM</name>
<organism evidence="1 2">
    <name type="scientific">Candidatus Thiomargarita nelsonii</name>
    <dbReference type="NCBI Taxonomy" id="1003181"/>
    <lineage>
        <taxon>Bacteria</taxon>
        <taxon>Pseudomonadati</taxon>
        <taxon>Pseudomonadota</taxon>
        <taxon>Gammaproteobacteria</taxon>
        <taxon>Thiotrichales</taxon>
        <taxon>Thiotrichaceae</taxon>
        <taxon>Thiomargarita</taxon>
    </lineage>
</organism>
<dbReference type="Proteomes" id="UP000030428">
    <property type="component" value="Unassembled WGS sequence"/>
</dbReference>
<protein>
    <submittedName>
        <fullName evidence="1">Uncharacterized protein</fullName>
    </submittedName>
</protein>
<dbReference type="Gene3D" id="3.40.50.150">
    <property type="entry name" value="Vaccinia Virus protein VP39"/>
    <property type="match status" value="1"/>
</dbReference>
<dbReference type="SUPFAM" id="SSF53335">
    <property type="entry name" value="S-adenosyl-L-methionine-dependent methyltransferases"/>
    <property type="match status" value="1"/>
</dbReference>
<sequence length="107" mass="12350">MTLNRDFVDAVDFSTRFIRNALNLRTYGEVKYLITDEGELSTVKSFQLADLRLSDKVNNIELTQGDACNLKDKYNNYDLVFAGNLIDRLYEPKKFLTEMAKRINVAC</sequence>
<accession>A0A0A6P7K1</accession>
<dbReference type="AlphaFoldDB" id="A0A0A6P7K1"/>
<gene>
    <name evidence="1" type="ORF">PN36_22640</name>
</gene>
<keyword evidence="2" id="KW-1185">Reference proteome</keyword>
<proteinExistence type="predicted"/>
<reference evidence="1 2" key="1">
    <citation type="journal article" date="2016" name="Front. Microbiol.">
        <title>Single-Cell (Meta-)Genomics of a Dimorphic Candidatus Thiomargarita nelsonii Reveals Genomic Plasticity.</title>
        <authorList>
            <person name="Flood B.E."/>
            <person name="Fliss P."/>
            <person name="Jones D.S."/>
            <person name="Dick G.J."/>
            <person name="Jain S."/>
            <person name="Kaster A.K."/>
            <person name="Winkel M."/>
            <person name="Mussmann M."/>
            <person name="Bailey J."/>
        </authorList>
    </citation>
    <scope>NUCLEOTIDE SEQUENCE [LARGE SCALE GENOMIC DNA]</scope>
    <source>
        <strain evidence="1">Hydrate Ridge</strain>
    </source>
</reference>
<dbReference type="PANTHER" id="PTHR45445:SF2">
    <property type="entry name" value="METHYLTRANSFERASE TYPE 11 DOMAIN-CONTAINING PROTEIN"/>
    <property type="match status" value="1"/>
</dbReference>
<evidence type="ECO:0000313" key="1">
    <source>
        <dbReference type="EMBL" id="KHD06274.1"/>
    </source>
</evidence>
<evidence type="ECO:0000313" key="2">
    <source>
        <dbReference type="Proteomes" id="UP000030428"/>
    </source>
</evidence>